<evidence type="ECO:0000256" key="3">
    <source>
        <dbReference type="SAM" id="MobiDB-lite"/>
    </source>
</evidence>
<evidence type="ECO:0000313" key="4">
    <source>
        <dbReference type="EMBL" id="RXI03934.1"/>
    </source>
</evidence>
<feature type="region of interest" description="Disordered" evidence="3">
    <location>
        <begin position="125"/>
        <end position="203"/>
    </location>
</feature>
<organism evidence="4 5">
    <name type="scientific">Malus domestica</name>
    <name type="common">Apple</name>
    <name type="synonym">Pyrus malus</name>
    <dbReference type="NCBI Taxonomy" id="3750"/>
    <lineage>
        <taxon>Eukaryota</taxon>
        <taxon>Viridiplantae</taxon>
        <taxon>Streptophyta</taxon>
        <taxon>Embryophyta</taxon>
        <taxon>Tracheophyta</taxon>
        <taxon>Spermatophyta</taxon>
        <taxon>Magnoliopsida</taxon>
        <taxon>eudicotyledons</taxon>
        <taxon>Gunneridae</taxon>
        <taxon>Pentapetalae</taxon>
        <taxon>rosids</taxon>
        <taxon>fabids</taxon>
        <taxon>Rosales</taxon>
        <taxon>Rosaceae</taxon>
        <taxon>Amygdaloideae</taxon>
        <taxon>Maleae</taxon>
        <taxon>Malus</taxon>
    </lineage>
</organism>
<reference evidence="4 5" key="1">
    <citation type="submission" date="2018-10" db="EMBL/GenBank/DDBJ databases">
        <title>A high-quality apple genome assembly.</title>
        <authorList>
            <person name="Hu J."/>
        </authorList>
    </citation>
    <scope>NUCLEOTIDE SEQUENCE [LARGE SCALE GENOMIC DNA]</scope>
    <source>
        <strain evidence="5">cv. HFTH1</strain>
        <tissue evidence="4">Young leaf</tissue>
    </source>
</reference>
<keyword evidence="2" id="KW-0698">rRNA processing</keyword>
<evidence type="ECO:0000256" key="1">
    <source>
        <dbReference type="ARBA" id="ARBA00006524"/>
    </source>
</evidence>
<dbReference type="AlphaFoldDB" id="A0A498KC38"/>
<dbReference type="Proteomes" id="UP000290289">
    <property type="component" value="Chromosome 3"/>
</dbReference>
<evidence type="ECO:0000256" key="2">
    <source>
        <dbReference type="ARBA" id="ARBA00022552"/>
    </source>
</evidence>
<evidence type="ECO:0000313" key="5">
    <source>
        <dbReference type="Proteomes" id="UP000290289"/>
    </source>
</evidence>
<dbReference type="EMBL" id="RDQH01000329">
    <property type="protein sequence ID" value="RXI03934.1"/>
    <property type="molecule type" value="Genomic_DNA"/>
</dbReference>
<dbReference type="PANTHER" id="PTHR21250">
    <property type="entry name" value="PRE-RRNA-PROCESSING PROTEIN TSR2 HOMOLOG"/>
    <property type="match status" value="1"/>
</dbReference>
<proteinExistence type="inferred from homology"/>
<comment type="caution">
    <text evidence="4">The sequence shown here is derived from an EMBL/GenBank/DDBJ whole genome shotgun (WGS) entry which is preliminary data.</text>
</comment>
<dbReference type="Pfam" id="PF10273">
    <property type="entry name" value="WGG"/>
    <property type="match status" value="1"/>
</dbReference>
<name>A0A498KC38_MALDO</name>
<dbReference type="InterPro" id="IPR019398">
    <property type="entry name" value="Pre-rRNA_process_TSR2"/>
</dbReference>
<dbReference type="STRING" id="3750.A0A498KC38"/>
<feature type="compositionally biased region" description="Acidic residues" evidence="3">
    <location>
        <begin position="132"/>
        <end position="143"/>
    </location>
</feature>
<accession>A0A498KC38</accession>
<gene>
    <name evidence="4" type="ORF">DVH24_038208</name>
</gene>
<keyword evidence="5" id="KW-1185">Reference proteome</keyword>
<sequence>MEPERKLSAEAGSVFQEGIGLVLSRWSALQLAVENEWGGRDSRCKAEQLVADIFSWFNHSTEPLYIDDLEDMLNEAMLSLNTMTEDGSIEEVAEKLMIMHEECLNCNFKSIESLREANQRRVALPHVREVANDDDEDSDEDNDNIDHSRGNDDSSNMMVDIPEAHLNLNPVDVSSNESKPKPSAEAEDGWEVVGPRKHRGKRN</sequence>
<dbReference type="GO" id="GO:0006364">
    <property type="term" value="P:rRNA processing"/>
    <property type="evidence" value="ECO:0007669"/>
    <property type="project" value="UniProtKB-KW"/>
</dbReference>
<evidence type="ECO:0008006" key="6">
    <source>
        <dbReference type="Google" id="ProtNLM"/>
    </source>
</evidence>
<protein>
    <recommendedName>
        <fullName evidence="6">Pre-rRNA-processing protein TSR2 homolog</fullName>
    </recommendedName>
</protein>
<comment type="similarity">
    <text evidence="1">Belongs to the TSR2 family.</text>
</comment>